<dbReference type="PANTHER" id="PTHR23502:SF132">
    <property type="entry name" value="POLYAMINE TRANSPORTER 2-RELATED"/>
    <property type="match status" value="1"/>
</dbReference>
<evidence type="ECO:0000256" key="2">
    <source>
        <dbReference type="ARBA" id="ARBA00006236"/>
    </source>
</evidence>
<evidence type="ECO:0000256" key="1">
    <source>
        <dbReference type="ARBA" id="ARBA00004651"/>
    </source>
</evidence>
<dbReference type="NCBIfam" id="TIGR00710">
    <property type="entry name" value="efflux_Bcr_CflA"/>
    <property type="match status" value="1"/>
</dbReference>
<evidence type="ECO:0000256" key="4">
    <source>
        <dbReference type="ARBA" id="ARBA00022475"/>
    </source>
</evidence>
<keyword evidence="6 8" id="KW-1133">Transmembrane helix</keyword>
<feature type="transmembrane region" description="Helical" evidence="8">
    <location>
        <begin position="336"/>
        <end position="358"/>
    </location>
</feature>
<feature type="transmembrane region" description="Helical" evidence="8">
    <location>
        <begin position="43"/>
        <end position="62"/>
    </location>
</feature>
<feature type="transmembrane region" description="Helical" evidence="8">
    <location>
        <begin position="210"/>
        <end position="234"/>
    </location>
</feature>
<dbReference type="PROSITE" id="PS50850">
    <property type="entry name" value="MFS"/>
    <property type="match status" value="1"/>
</dbReference>
<evidence type="ECO:0000256" key="7">
    <source>
        <dbReference type="ARBA" id="ARBA00023136"/>
    </source>
</evidence>
<keyword evidence="5 8" id="KW-0812">Transmembrane</keyword>
<feature type="transmembrane region" description="Helical" evidence="8">
    <location>
        <begin position="246"/>
        <end position="264"/>
    </location>
</feature>
<dbReference type="AlphaFoldDB" id="A0A158DUG6"/>
<reference evidence="10" key="1">
    <citation type="submission" date="2016-01" db="EMBL/GenBank/DDBJ databases">
        <authorList>
            <person name="Peeters C."/>
        </authorList>
    </citation>
    <scope>NUCLEOTIDE SEQUENCE</scope>
    <source>
        <strain evidence="10">LMG 29321</strain>
    </source>
</reference>
<dbReference type="Pfam" id="PF07690">
    <property type="entry name" value="MFS_1"/>
    <property type="match status" value="1"/>
</dbReference>
<organism evidence="10 11">
    <name type="scientific">Caballeronia calidae</name>
    <dbReference type="NCBI Taxonomy" id="1777139"/>
    <lineage>
        <taxon>Bacteria</taxon>
        <taxon>Pseudomonadati</taxon>
        <taxon>Pseudomonadota</taxon>
        <taxon>Betaproteobacteria</taxon>
        <taxon>Burkholderiales</taxon>
        <taxon>Burkholderiaceae</taxon>
        <taxon>Caballeronia</taxon>
    </lineage>
</organism>
<comment type="caution">
    <text evidence="8">Lacks conserved residue(s) required for the propagation of feature annotation.</text>
</comment>
<feature type="transmembrane region" description="Helical" evidence="8">
    <location>
        <begin position="302"/>
        <end position="324"/>
    </location>
</feature>
<keyword evidence="4" id="KW-1003">Cell membrane</keyword>
<evidence type="ECO:0000256" key="6">
    <source>
        <dbReference type="ARBA" id="ARBA00022989"/>
    </source>
</evidence>
<comment type="similarity">
    <text evidence="2 8">Belongs to the major facilitator superfamily. Bcr/CmlA family.</text>
</comment>
<dbReference type="SUPFAM" id="SSF103473">
    <property type="entry name" value="MFS general substrate transporter"/>
    <property type="match status" value="1"/>
</dbReference>
<keyword evidence="8" id="KW-0997">Cell inner membrane</keyword>
<gene>
    <name evidence="10" type="ORF">AWB78_05629</name>
</gene>
<dbReference type="OrthoDB" id="9814303at2"/>
<dbReference type="InterPro" id="IPR020846">
    <property type="entry name" value="MFS_dom"/>
</dbReference>
<feature type="transmembrane region" description="Helical" evidence="8">
    <location>
        <begin position="132"/>
        <end position="156"/>
    </location>
</feature>
<feature type="transmembrane region" description="Helical" evidence="8">
    <location>
        <begin position="99"/>
        <end position="120"/>
    </location>
</feature>
<name>A0A158DUG6_9BURK</name>
<evidence type="ECO:0000259" key="9">
    <source>
        <dbReference type="PROSITE" id="PS50850"/>
    </source>
</evidence>
<feature type="domain" description="Major facilitator superfamily (MFS) profile" evidence="9">
    <location>
        <begin position="8"/>
        <end position="390"/>
    </location>
</feature>
<dbReference type="CDD" id="cd17320">
    <property type="entry name" value="MFS_MdfA_MDR_like"/>
    <property type="match status" value="1"/>
</dbReference>
<accession>A0A158DUG6</accession>
<comment type="caution">
    <text evidence="10">The sequence shown here is derived from an EMBL/GenBank/DDBJ whole genome shotgun (WGS) entry which is preliminary data.</text>
</comment>
<feature type="transmembrane region" description="Helical" evidence="8">
    <location>
        <begin position="162"/>
        <end position="182"/>
    </location>
</feature>
<feature type="transmembrane region" description="Helical" evidence="8">
    <location>
        <begin position="364"/>
        <end position="385"/>
    </location>
</feature>
<evidence type="ECO:0000256" key="8">
    <source>
        <dbReference type="RuleBase" id="RU365088"/>
    </source>
</evidence>
<sequence length="404" mass="41866">MKSRMRAPLWLLVLITISGTLAMHMFVPALPDAARTFSAGSGAMQWTISVYIAGLAIGQLVYGPLSDSIGRRPLLILGLALYTIAGLASAIASGLHTLLVARLFQALGGGAGLALGRAIVRDSAQTDEAAGQLALLNLMMTVGPGLAPLLGSALAATCGWRSIFVLLAALGGVTLFFTYRLLPETARPTGTVKLSALTHDYMLLLRSPSYVGLTLGGGCATTSIYAFIAASPFIVSTQLHRPPHEVGIYLGLVIVGVSLGNTCARHLIRKVSLDRMLMIGSALGFFAAFAFMLNVLIGNVTIFSAIGLMFLFAVGVGIAGPLALTKALSTNSAVVGAAAGLYGFTQMVVGALCTYTAGLGQNPALSAAVVLTIATVLGMAGFRLAQSWDRACRRSTDQYADDTP</sequence>
<comment type="subcellular location">
    <subcellularLocation>
        <location evidence="8">Cell inner membrane</location>
        <topology evidence="8">Multi-pass membrane protein</topology>
    </subcellularLocation>
    <subcellularLocation>
        <location evidence="1">Cell membrane</location>
        <topology evidence="1">Multi-pass membrane protein</topology>
    </subcellularLocation>
</comment>
<feature type="transmembrane region" description="Helical" evidence="8">
    <location>
        <begin position="276"/>
        <end position="296"/>
    </location>
</feature>
<evidence type="ECO:0000256" key="5">
    <source>
        <dbReference type="ARBA" id="ARBA00022692"/>
    </source>
</evidence>
<evidence type="ECO:0000256" key="3">
    <source>
        <dbReference type="ARBA" id="ARBA00022448"/>
    </source>
</evidence>
<keyword evidence="7 8" id="KW-0472">Membrane</keyword>
<dbReference type="InterPro" id="IPR036259">
    <property type="entry name" value="MFS_trans_sf"/>
</dbReference>
<dbReference type="InterPro" id="IPR004812">
    <property type="entry name" value="Efflux_drug-R_Bcr/CmlA"/>
</dbReference>
<dbReference type="InterPro" id="IPR011701">
    <property type="entry name" value="MFS"/>
</dbReference>
<proteinExistence type="inferred from homology"/>
<keyword evidence="3 8" id="KW-0813">Transport</keyword>
<dbReference type="PANTHER" id="PTHR23502">
    <property type="entry name" value="MAJOR FACILITATOR SUPERFAMILY"/>
    <property type="match status" value="1"/>
</dbReference>
<dbReference type="Gene3D" id="1.20.1720.10">
    <property type="entry name" value="Multidrug resistance protein D"/>
    <property type="match status" value="1"/>
</dbReference>
<dbReference type="EMBL" id="FCOX02000037">
    <property type="protein sequence ID" value="SAK98204.1"/>
    <property type="molecule type" value="Genomic_DNA"/>
</dbReference>
<dbReference type="GO" id="GO:0042910">
    <property type="term" value="F:xenobiotic transmembrane transporter activity"/>
    <property type="evidence" value="ECO:0007669"/>
    <property type="project" value="InterPro"/>
</dbReference>
<dbReference type="GO" id="GO:0005886">
    <property type="term" value="C:plasma membrane"/>
    <property type="evidence" value="ECO:0007669"/>
    <property type="project" value="UniProtKB-SubCell"/>
</dbReference>
<dbReference type="GO" id="GO:1990961">
    <property type="term" value="P:xenobiotic detoxification by transmembrane export across the plasma membrane"/>
    <property type="evidence" value="ECO:0007669"/>
    <property type="project" value="InterPro"/>
</dbReference>
<dbReference type="RefSeq" id="WP_062609242.1">
    <property type="nucleotide sequence ID" value="NZ_FCOX02000037.1"/>
</dbReference>
<protein>
    <recommendedName>
        <fullName evidence="8">Bcr/CflA family efflux transporter</fullName>
    </recommendedName>
</protein>
<evidence type="ECO:0000313" key="10">
    <source>
        <dbReference type="EMBL" id="SAK98204.1"/>
    </source>
</evidence>
<feature type="transmembrane region" description="Helical" evidence="8">
    <location>
        <begin position="74"/>
        <end position="93"/>
    </location>
</feature>
<keyword evidence="11" id="KW-1185">Reference proteome</keyword>
<evidence type="ECO:0000313" key="11">
    <source>
        <dbReference type="Proteomes" id="UP000071859"/>
    </source>
</evidence>
<dbReference type="Proteomes" id="UP000071859">
    <property type="component" value="Unassembled WGS sequence"/>
</dbReference>